<reference evidence="8 9" key="1">
    <citation type="submission" date="2009-12" db="EMBL/GenBank/DDBJ databases">
        <authorList>
            <person name="Lefebure T."/>
            <person name="Cornejo O.E."/>
            <person name="Pavinski Bitar P.D."/>
            <person name="Lang P."/>
            <person name="Stanhope M.J."/>
        </authorList>
    </citation>
    <scope>NUCLEOTIDE SEQUENCE [LARGE SCALE GENOMIC DNA]</scope>
    <source>
        <strain evidence="8 9">FA-1</strain>
    </source>
</reference>
<keyword evidence="9" id="KW-1185">Reference proteome</keyword>
<dbReference type="InterPro" id="IPR003680">
    <property type="entry name" value="Flavodoxin_fold"/>
</dbReference>
<evidence type="ECO:0000256" key="3">
    <source>
        <dbReference type="ARBA" id="ARBA00023002"/>
    </source>
</evidence>
<keyword evidence="4 6" id="KW-0520">NAD</keyword>
<evidence type="ECO:0000256" key="1">
    <source>
        <dbReference type="ARBA" id="ARBA00022630"/>
    </source>
</evidence>
<feature type="domain" description="Flavodoxin-like fold" evidence="7">
    <location>
        <begin position="3"/>
        <end position="207"/>
    </location>
</feature>
<comment type="similarity">
    <text evidence="6">Belongs to the azoreductase type 1 family.</text>
</comment>
<dbReference type="EMBL" id="AJTZ01000005">
    <property type="protein sequence ID" value="EJN93457.1"/>
    <property type="molecule type" value="Genomic_DNA"/>
</dbReference>
<dbReference type="EC" id="1.7.1.17" evidence="6"/>
<evidence type="ECO:0000256" key="5">
    <source>
        <dbReference type="ARBA" id="ARBA00048542"/>
    </source>
</evidence>
<comment type="subunit">
    <text evidence="6">Homodimer.</text>
</comment>
<comment type="catalytic activity">
    <reaction evidence="6">
        <text>2 a quinone + NADH + H(+) = 2 a 1,4-benzosemiquinone + NAD(+)</text>
        <dbReference type="Rhea" id="RHEA:65952"/>
        <dbReference type="ChEBI" id="CHEBI:15378"/>
        <dbReference type="ChEBI" id="CHEBI:57540"/>
        <dbReference type="ChEBI" id="CHEBI:57945"/>
        <dbReference type="ChEBI" id="CHEBI:132124"/>
        <dbReference type="ChEBI" id="CHEBI:134225"/>
    </reaction>
</comment>
<organism evidence="8 9">
    <name type="scientific">Streptococcus ratti FA-1 = DSM 20564</name>
    <dbReference type="NCBI Taxonomy" id="699248"/>
    <lineage>
        <taxon>Bacteria</taxon>
        <taxon>Bacillati</taxon>
        <taxon>Bacillota</taxon>
        <taxon>Bacilli</taxon>
        <taxon>Lactobacillales</taxon>
        <taxon>Streptococcaceae</taxon>
        <taxon>Streptococcus</taxon>
    </lineage>
</organism>
<dbReference type="SUPFAM" id="SSF52218">
    <property type="entry name" value="Flavoproteins"/>
    <property type="match status" value="1"/>
</dbReference>
<dbReference type="HAMAP" id="MF_01216">
    <property type="entry name" value="Azoreductase_type1"/>
    <property type="match status" value="1"/>
</dbReference>
<gene>
    <name evidence="6" type="primary">azoR</name>
    <name evidence="8" type="ORF">SRA_02936</name>
</gene>
<comment type="caution">
    <text evidence="8">The sequence shown here is derived from an EMBL/GenBank/DDBJ whole genome shotgun (WGS) entry which is preliminary data.</text>
</comment>
<comment type="catalytic activity">
    <reaction evidence="5">
        <text>N,N-dimethyl-1,4-phenylenediamine + anthranilate + 2 NAD(+) = 2-(4-dimethylaminophenyl)diazenylbenzoate + 2 NADH + 2 H(+)</text>
        <dbReference type="Rhea" id="RHEA:55872"/>
        <dbReference type="ChEBI" id="CHEBI:15378"/>
        <dbReference type="ChEBI" id="CHEBI:15783"/>
        <dbReference type="ChEBI" id="CHEBI:16567"/>
        <dbReference type="ChEBI" id="CHEBI:57540"/>
        <dbReference type="ChEBI" id="CHEBI:57945"/>
        <dbReference type="ChEBI" id="CHEBI:71579"/>
        <dbReference type="EC" id="1.7.1.17"/>
    </reaction>
    <physiologicalReaction direction="right-to-left" evidence="5">
        <dbReference type="Rhea" id="RHEA:55874"/>
    </physiologicalReaction>
</comment>
<dbReference type="Proteomes" id="UP000007815">
    <property type="component" value="Unassembled WGS sequence"/>
</dbReference>
<protein>
    <recommendedName>
        <fullName evidence="6">FMN dependent NADH:quinone oxidoreductase</fullName>
        <ecNumber evidence="6">1.6.5.-</ecNumber>
    </recommendedName>
    <alternativeName>
        <fullName evidence="6">Azo-dye reductase</fullName>
    </alternativeName>
    <alternativeName>
        <fullName evidence="6">FMN-dependent NADH-azo compound oxidoreductase</fullName>
    </alternativeName>
    <alternativeName>
        <fullName evidence="6">FMN-dependent NADH-azoreductase</fullName>
        <ecNumber evidence="6">1.7.1.17</ecNumber>
    </alternativeName>
</protein>
<comment type="function">
    <text evidence="6">Quinone reductase that provides resistance to thiol-specific stress caused by electrophilic quinones.</text>
</comment>
<keyword evidence="1 6" id="KW-0285">Flavoprotein</keyword>
<comment type="caution">
    <text evidence="6">Lacks conserved residue(s) required for the propagation of feature annotation.</text>
</comment>
<keyword evidence="3 6" id="KW-0560">Oxidoreductase</keyword>
<dbReference type="InterPro" id="IPR023048">
    <property type="entry name" value="NADH:quinone_OxRdtase_FMN_depd"/>
</dbReference>
<keyword evidence="2 6" id="KW-0288">FMN</keyword>
<evidence type="ECO:0000256" key="2">
    <source>
        <dbReference type="ARBA" id="ARBA00022643"/>
    </source>
</evidence>
<evidence type="ECO:0000313" key="9">
    <source>
        <dbReference type="Proteomes" id="UP000007815"/>
    </source>
</evidence>
<accession>A0ABN0GSQ1</accession>
<comment type="cofactor">
    <cofactor evidence="6">
        <name>FMN</name>
        <dbReference type="ChEBI" id="CHEBI:58210"/>
    </cofactor>
    <text evidence="6">Binds 1 FMN per subunit.</text>
</comment>
<proteinExistence type="inferred from homology"/>
<evidence type="ECO:0000313" key="8">
    <source>
        <dbReference type="EMBL" id="EJN93457.1"/>
    </source>
</evidence>
<dbReference type="Gene3D" id="3.40.50.360">
    <property type="match status" value="1"/>
</dbReference>
<dbReference type="PANTHER" id="PTHR43741:SF4">
    <property type="entry name" value="FMN-DEPENDENT NADH:QUINONE OXIDOREDUCTASE"/>
    <property type="match status" value="1"/>
</dbReference>
<dbReference type="EC" id="1.6.5.-" evidence="6"/>
<dbReference type="RefSeq" id="WP_003087431.1">
    <property type="nucleotide sequence ID" value="NZ_AJTZ01000005.1"/>
</dbReference>
<comment type="function">
    <text evidence="6">Also exhibits azoreductase activity. Catalyzes the reductive cleavage of the azo bond in aromatic azo compounds to the corresponding amines.</text>
</comment>
<dbReference type="InterPro" id="IPR050104">
    <property type="entry name" value="FMN-dep_NADH:Q_OxRdtase_AzoR1"/>
</dbReference>
<sequence length="217" mass="25544">MYKTLVINAHPDYKNRQHNSTRLEDYTVRQLQQRFSETEVTVLNLYEETIPQINETTYEIYRKNAACIDLTAEEQAIFERSTALLKQFKDHHRIIISSPLHNFNITARLKDYLDNVMIAREVYRYTESGSVGLMTDDYKVLYLQSSGSIYTNQDRYTPLEFSTNYLREMFENIMAFDKFYVARAQGTDLLGADKEQIFTTAQEEVDSILDVFFTKEK</sequence>
<evidence type="ECO:0000256" key="4">
    <source>
        <dbReference type="ARBA" id="ARBA00023027"/>
    </source>
</evidence>
<dbReference type="Pfam" id="PF02525">
    <property type="entry name" value="Flavodoxin_2"/>
    <property type="match status" value="1"/>
</dbReference>
<evidence type="ECO:0000259" key="7">
    <source>
        <dbReference type="Pfam" id="PF02525"/>
    </source>
</evidence>
<dbReference type="InterPro" id="IPR029039">
    <property type="entry name" value="Flavoprotein-like_sf"/>
</dbReference>
<dbReference type="PANTHER" id="PTHR43741">
    <property type="entry name" value="FMN-DEPENDENT NADH-AZOREDUCTASE 1"/>
    <property type="match status" value="1"/>
</dbReference>
<evidence type="ECO:0000256" key="6">
    <source>
        <dbReference type="HAMAP-Rule" id="MF_01216"/>
    </source>
</evidence>
<name>A0ABN0GSQ1_STRRT</name>